<protein>
    <recommendedName>
        <fullName evidence="1">GIY-YIG domain-containing protein</fullName>
    </recommendedName>
</protein>
<sequence length="161" mass="17992">MRDFSEIRMLPNKSGVYCLLGSSVRSPYPAYVGIGTNLRNRVSQHLEYRNSSVTTGASAVSLDASQVGGCQWWTDPVLEDAIRLHAFELVAFDHLNPTLRSRGGIRSEARKLSKEGEFRTWAIELLENPSGTVHFPGISELTKTVQALTERVMELERSLQK</sequence>
<organism evidence="2 3">
    <name type="scientific">Actibacterium pelagium</name>
    <dbReference type="NCBI Taxonomy" id="2029103"/>
    <lineage>
        <taxon>Bacteria</taxon>
        <taxon>Pseudomonadati</taxon>
        <taxon>Pseudomonadota</taxon>
        <taxon>Alphaproteobacteria</taxon>
        <taxon>Rhodobacterales</taxon>
        <taxon>Roseobacteraceae</taxon>
        <taxon>Actibacterium</taxon>
    </lineage>
</organism>
<proteinExistence type="predicted"/>
<name>A0A917AJH2_9RHOB</name>
<dbReference type="Proteomes" id="UP000606730">
    <property type="component" value="Unassembled WGS sequence"/>
</dbReference>
<evidence type="ECO:0000313" key="3">
    <source>
        <dbReference type="Proteomes" id="UP000606730"/>
    </source>
</evidence>
<dbReference type="EMBL" id="BMKN01000002">
    <property type="protein sequence ID" value="GGE57437.1"/>
    <property type="molecule type" value="Genomic_DNA"/>
</dbReference>
<dbReference type="PROSITE" id="PS50164">
    <property type="entry name" value="GIY_YIG"/>
    <property type="match status" value="1"/>
</dbReference>
<comment type="caution">
    <text evidence="2">The sequence shown here is derived from an EMBL/GenBank/DDBJ whole genome shotgun (WGS) entry which is preliminary data.</text>
</comment>
<accession>A0A917AJH2</accession>
<dbReference type="AlphaFoldDB" id="A0A917AJH2"/>
<reference evidence="2" key="2">
    <citation type="submission" date="2020-09" db="EMBL/GenBank/DDBJ databases">
        <authorList>
            <person name="Sun Q."/>
            <person name="Zhou Y."/>
        </authorList>
    </citation>
    <scope>NUCLEOTIDE SEQUENCE</scope>
    <source>
        <strain evidence="2">CGMCC 1.16012</strain>
    </source>
</reference>
<evidence type="ECO:0000259" key="1">
    <source>
        <dbReference type="PROSITE" id="PS50164"/>
    </source>
</evidence>
<reference evidence="2" key="1">
    <citation type="journal article" date="2014" name="Int. J. Syst. Evol. Microbiol.">
        <title>Complete genome sequence of Corynebacterium casei LMG S-19264T (=DSM 44701T), isolated from a smear-ripened cheese.</title>
        <authorList>
            <consortium name="US DOE Joint Genome Institute (JGI-PGF)"/>
            <person name="Walter F."/>
            <person name="Albersmeier A."/>
            <person name="Kalinowski J."/>
            <person name="Ruckert C."/>
        </authorList>
    </citation>
    <scope>NUCLEOTIDE SEQUENCE</scope>
    <source>
        <strain evidence="2">CGMCC 1.16012</strain>
    </source>
</reference>
<dbReference type="InterPro" id="IPR000305">
    <property type="entry name" value="GIY-YIG_endonuc"/>
</dbReference>
<dbReference type="InterPro" id="IPR035901">
    <property type="entry name" value="GIY-YIG_endonuc_sf"/>
</dbReference>
<feature type="domain" description="GIY-YIG" evidence="1">
    <location>
        <begin position="12"/>
        <end position="101"/>
    </location>
</feature>
<gene>
    <name evidence="2" type="ORF">GCM10011517_26540</name>
</gene>
<dbReference type="Gene3D" id="3.40.1440.10">
    <property type="entry name" value="GIY-YIG endonuclease"/>
    <property type="match status" value="1"/>
</dbReference>
<keyword evidence="3" id="KW-1185">Reference proteome</keyword>
<evidence type="ECO:0000313" key="2">
    <source>
        <dbReference type="EMBL" id="GGE57437.1"/>
    </source>
</evidence>